<proteinExistence type="predicted"/>
<feature type="transmembrane region" description="Helical" evidence="1">
    <location>
        <begin position="159"/>
        <end position="174"/>
    </location>
</feature>
<sequence length="203" mass="22379">MEQKDLFRELGQIRSLMEKSSKFVSISGLSGVLMGCYALLGTLLGYYILQQPESTALLLGENLNKPLLFLMIALIVLLSSLVTGWLMARKKARKNKQSIWNITSKSLLFAVSIPLLTGGMISLLFFVQGYYQLIAAMLLIFYGLALTAGSIYTFAEAKGLGILEICLGLIGICFPDNGLLLWGLGFGVLHIIYGFIVYKKYES</sequence>
<reference evidence="3 5" key="2">
    <citation type="submission" date="2019-10" db="EMBL/GenBank/DDBJ databases">
        <authorList>
            <person name="Karimi E."/>
        </authorList>
    </citation>
    <scope>NUCLEOTIDE SEQUENCE [LARGE SCALE GENOMIC DNA]</scope>
    <source>
        <strain evidence="3">Sphingobacterium sp. 8BC</strain>
    </source>
</reference>
<dbReference type="Proteomes" id="UP000251241">
    <property type="component" value="Unassembled WGS sequence"/>
</dbReference>
<gene>
    <name evidence="2" type="ORF">NCTC11343_00391</name>
    <name evidence="3" type="ORF">SPHINGO8BC_50826</name>
</gene>
<dbReference type="EMBL" id="UAUU01000002">
    <property type="protein sequence ID" value="SPZ83871.1"/>
    <property type="molecule type" value="Genomic_DNA"/>
</dbReference>
<feature type="transmembrane region" description="Helical" evidence="1">
    <location>
        <begin position="107"/>
        <end position="127"/>
    </location>
</feature>
<dbReference type="EMBL" id="CABWMV010000024">
    <property type="protein sequence ID" value="VXC91087.1"/>
    <property type="molecule type" value="Genomic_DNA"/>
</dbReference>
<evidence type="ECO:0000313" key="5">
    <source>
        <dbReference type="Proteomes" id="UP000432350"/>
    </source>
</evidence>
<dbReference type="RefSeq" id="WP_070564906.1">
    <property type="nucleotide sequence ID" value="NZ_CP068086.1"/>
</dbReference>
<evidence type="ECO:0000313" key="2">
    <source>
        <dbReference type="EMBL" id="SPZ83871.1"/>
    </source>
</evidence>
<feature type="transmembrane region" description="Helical" evidence="1">
    <location>
        <begin position="23"/>
        <end position="48"/>
    </location>
</feature>
<protein>
    <submittedName>
        <fullName evidence="2">Uncharacterized protein</fullName>
    </submittedName>
</protein>
<name>A0A2X2IUP7_SPHMU</name>
<feature type="transmembrane region" description="Helical" evidence="1">
    <location>
        <begin position="180"/>
        <end position="198"/>
    </location>
</feature>
<feature type="transmembrane region" description="Helical" evidence="1">
    <location>
        <begin position="133"/>
        <end position="152"/>
    </location>
</feature>
<keyword evidence="1" id="KW-0472">Membrane</keyword>
<accession>A0A2X2IUP7</accession>
<evidence type="ECO:0000256" key="1">
    <source>
        <dbReference type="SAM" id="Phobius"/>
    </source>
</evidence>
<evidence type="ECO:0000313" key="4">
    <source>
        <dbReference type="Proteomes" id="UP000251241"/>
    </source>
</evidence>
<feature type="transmembrane region" description="Helical" evidence="1">
    <location>
        <begin position="68"/>
        <end position="87"/>
    </location>
</feature>
<dbReference type="GeneID" id="97179137"/>
<accession>A0A654CDS8</accession>
<dbReference type="Proteomes" id="UP000432350">
    <property type="component" value="Unassembled WGS sequence"/>
</dbReference>
<dbReference type="AlphaFoldDB" id="A0A2X2IUP7"/>
<evidence type="ECO:0000313" key="3">
    <source>
        <dbReference type="EMBL" id="VXC91087.1"/>
    </source>
</evidence>
<keyword evidence="1" id="KW-0812">Transmembrane</keyword>
<keyword evidence="1" id="KW-1133">Transmembrane helix</keyword>
<organism evidence="2 4">
    <name type="scientific">Sphingobacterium multivorum</name>
    <dbReference type="NCBI Taxonomy" id="28454"/>
    <lineage>
        <taxon>Bacteria</taxon>
        <taxon>Pseudomonadati</taxon>
        <taxon>Bacteroidota</taxon>
        <taxon>Sphingobacteriia</taxon>
        <taxon>Sphingobacteriales</taxon>
        <taxon>Sphingobacteriaceae</taxon>
        <taxon>Sphingobacterium</taxon>
    </lineage>
</organism>
<reference evidence="2 4" key="1">
    <citation type="submission" date="2018-06" db="EMBL/GenBank/DDBJ databases">
        <authorList>
            <consortium name="Pathogen Informatics"/>
            <person name="Doyle S."/>
        </authorList>
    </citation>
    <scope>NUCLEOTIDE SEQUENCE [LARGE SCALE GENOMIC DNA]</scope>
    <source>
        <strain evidence="2 4">NCTC11343</strain>
    </source>
</reference>